<evidence type="ECO:0000313" key="2">
    <source>
        <dbReference type="EMBL" id="KAA6129308.1"/>
    </source>
</evidence>
<name>A0A5M8B0A7_9BURK</name>
<reference evidence="2 3" key="1">
    <citation type="submission" date="2019-09" db="EMBL/GenBank/DDBJ databases">
        <title>Isolation of a novel species in the genus Cupriavidus from patients with sepsis using whole genome sequencing.</title>
        <authorList>
            <person name="Kweon O.J."/>
            <person name="Lee M.-K."/>
        </authorList>
    </citation>
    <scope>NUCLEOTIDE SEQUENCE [LARGE SCALE GENOMIC DNA]</scope>
    <source>
        <strain evidence="2 3">MKL-01</strain>
    </source>
</reference>
<dbReference type="Proteomes" id="UP000324324">
    <property type="component" value="Unassembled WGS sequence"/>
</dbReference>
<evidence type="ECO:0000256" key="1">
    <source>
        <dbReference type="SAM" id="MobiDB-lite"/>
    </source>
</evidence>
<accession>A0A5M8B0A7</accession>
<organism evidence="2 3">
    <name type="scientific">Cupriavidus cauae</name>
    <dbReference type="NCBI Taxonomy" id="2608999"/>
    <lineage>
        <taxon>Bacteria</taxon>
        <taxon>Pseudomonadati</taxon>
        <taxon>Pseudomonadota</taxon>
        <taxon>Betaproteobacteria</taxon>
        <taxon>Burkholderiales</taxon>
        <taxon>Burkholderiaceae</taxon>
        <taxon>Cupriavidus</taxon>
    </lineage>
</organism>
<dbReference type="AlphaFoldDB" id="A0A5M8B0A7"/>
<proteinExistence type="predicted"/>
<comment type="caution">
    <text evidence="2">The sequence shown here is derived from an EMBL/GenBank/DDBJ whole genome shotgun (WGS) entry which is preliminary data.</text>
</comment>
<gene>
    <name evidence="2" type="ORF">F1599_06090</name>
</gene>
<feature type="region of interest" description="Disordered" evidence="1">
    <location>
        <begin position="67"/>
        <end position="96"/>
    </location>
</feature>
<dbReference type="RefSeq" id="WP_150082526.1">
    <property type="nucleotide sequence ID" value="NZ_VWRN01000019.1"/>
</dbReference>
<keyword evidence="3" id="KW-1185">Reference proteome</keyword>
<evidence type="ECO:0000313" key="3">
    <source>
        <dbReference type="Proteomes" id="UP000324324"/>
    </source>
</evidence>
<dbReference type="EMBL" id="VWRN01000019">
    <property type="protein sequence ID" value="KAA6129308.1"/>
    <property type="molecule type" value="Genomic_DNA"/>
</dbReference>
<protein>
    <submittedName>
        <fullName evidence="2">Uncharacterized protein</fullName>
    </submittedName>
</protein>
<sequence length="96" mass="10352">MARINTTAAHIGKPRHISELARLRASMRRAEKAETLHNVPGGMGARFFIASSALRVNPYAGTVVLQRTGDGTQAAKGGRPGVKEEKEGERKTRGRS</sequence>
<feature type="compositionally biased region" description="Basic and acidic residues" evidence="1">
    <location>
        <begin position="81"/>
        <end position="96"/>
    </location>
</feature>